<dbReference type="RefSeq" id="WP_143381592.1">
    <property type="nucleotide sequence ID" value="NZ_CP041637.1"/>
</dbReference>
<reference evidence="1 2" key="1">
    <citation type="submission" date="2019-07" db="EMBL/GenBank/DDBJ databases">
        <title>Genome sequencing for Formosa sp. PS13.</title>
        <authorList>
            <person name="Park S.-J."/>
        </authorList>
    </citation>
    <scope>NUCLEOTIDE SEQUENCE [LARGE SCALE GENOMIC DNA]</scope>
    <source>
        <strain evidence="1 2">PS13</strain>
    </source>
</reference>
<dbReference type="OrthoDB" id="997115at2"/>
<evidence type="ECO:0000313" key="2">
    <source>
        <dbReference type="Proteomes" id="UP000319209"/>
    </source>
</evidence>
<keyword evidence="2" id="KW-1185">Reference proteome</keyword>
<name>A0A516GT68_9FLAO</name>
<protein>
    <submittedName>
        <fullName evidence="1">Uncharacterized protein</fullName>
    </submittedName>
</protein>
<sequence>MKFLTLLFSVYVLALNFAPCQDNVSLCSDCTTKISQHSDTDQDHKTSDDCSPFCQCQCCHIHIVQFNVIEVNFYIPDIYTKQFLHFDSHGKDYVQTLLQPPRV</sequence>
<dbReference type="InterPro" id="IPR046601">
    <property type="entry name" value="DUF6660"/>
</dbReference>
<evidence type="ECO:0000313" key="1">
    <source>
        <dbReference type="EMBL" id="QDO94716.1"/>
    </source>
</evidence>
<proteinExistence type="predicted"/>
<accession>A0A516GT68</accession>
<dbReference type="KEGG" id="fop:FNB79_12335"/>
<gene>
    <name evidence="1" type="ORF">FNB79_12335</name>
</gene>
<dbReference type="AlphaFoldDB" id="A0A516GT68"/>
<dbReference type="EMBL" id="CP041637">
    <property type="protein sequence ID" value="QDO94716.1"/>
    <property type="molecule type" value="Genomic_DNA"/>
</dbReference>
<dbReference type="Pfam" id="PF20365">
    <property type="entry name" value="DUF6660"/>
    <property type="match status" value="1"/>
</dbReference>
<organism evidence="1 2">
    <name type="scientific">Formosa sediminum</name>
    <dbReference type="NCBI Taxonomy" id="2594004"/>
    <lineage>
        <taxon>Bacteria</taxon>
        <taxon>Pseudomonadati</taxon>
        <taxon>Bacteroidota</taxon>
        <taxon>Flavobacteriia</taxon>
        <taxon>Flavobacteriales</taxon>
        <taxon>Flavobacteriaceae</taxon>
        <taxon>Formosa</taxon>
    </lineage>
</organism>
<dbReference type="Proteomes" id="UP000319209">
    <property type="component" value="Chromosome"/>
</dbReference>